<dbReference type="PIRSF" id="PIRSF026631">
    <property type="entry name" value="UCP026631"/>
    <property type="match status" value="1"/>
</dbReference>
<dbReference type="PANTHER" id="PTHR34473">
    <property type="entry name" value="UPF0699 TRANSMEMBRANE PROTEIN YDBS"/>
    <property type="match status" value="1"/>
</dbReference>
<dbReference type="OrthoDB" id="4121259at2"/>
<sequence length="515" mass="54676">MTDEPPARSQAPVEPTPADAQWHRLDPRMLLIHPVREIVQAVPWLFGVLIAGSSFGDGERQWLWPLVGAGAVIGFSVLRWFTTTYRFTSEQVQLRTGLVRRNTLAAATEKVRAVDVTAPLLHRLLGLAAVEIGTGAGEKAVKLDGLGAAEAARLRADLLHRSAPTETAAAQANPDGRDDQPEYVAAVDDVLYRFERKWLRYAPLGFAGLATAGVVFGFTVQAVDQLGLRPSRADLPGALNRVEGLGVLFLIALVGVVAIVAVSFFSVAGAALTYYGFTLGRDRAGRTLHLRHGLVTTRSISLEVRRLRGLEVRRPLLLRAAGAARLNAIVTGVQRGEPSTAASTLLAPSSPLPVVTRTGDAVLRTAVVDLPVQPHGATATRRRYTRAVAPAAVLAAVGLALGLWLDLLLSGVVLAVVPLVGAVLLGRSRARMLGHAVTPDYLVTQSGSLAAQRSIVALDGTAAVTVRRSFFQRRAGIATVELALGAGAQGYTVIDLLDPQAEALAGHLLERALRR</sequence>
<accession>A0A3D9UQH9</accession>
<keyword evidence="1" id="KW-1133">Transmembrane helix</keyword>
<dbReference type="RefSeq" id="WP_115922257.1">
    <property type="nucleotide sequence ID" value="NZ_QTUA01000001.1"/>
</dbReference>
<evidence type="ECO:0000256" key="1">
    <source>
        <dbReference type="SAM" id="Phobius"/>
    </source>
</evidence>
<keyword evidence="1" id="KW-0472">Membrane</keyword>
<keyword evidence="1" id="KW-0812">Transmembrane</keyword>
<feature type="transmembrane region" description="Helical" evidence="1">
    <location>
        <begin position="244"/>
        <end position="277"/>
    </location>
</feature>
<proteinExistence type="predicted"/>
<keyword evidence="4" id="KW-1185">Reference proteome</keyword>
<dbReference type="PANTHER" id="PTHR34473:SF2">
    <property type="entry name" value="UPF0699 TRANSMEMBRANE PROTEIN YDBT"/>
    <property type="match status" value="1"/>
</dbReference>
<organism evidence="3 4">
    <name type="scientific">Calidifontibacter indicus</name>
    <dbReference type="NCBI Taxonomy" id="419650"/>
    <lineage>
        <taxon>Bacteria</taxon>
        <taxon>Bacillati</taxon>
        <taxon>Actinomycetota</taxon>
        <taxon>Actinomycetes</taxon>
        <taxon>Micrococcales</taxon>
        <taxon>Dermacoccaceae</taxon>
        <taxon>Calidifontibacter</taxon>
    </lineage>
</organism>
<feature type="domain" description="YdbS-like PH" evidence="2">
    <location>
        <begin position="436"/>
        <end position="507"/>
    </location>
</feature>
<dbReference type="InterPro" id="IPR005182">
    <property type="entry name" value="YdbS-like_PH"/>
</dbReference>
<dbReference type="Pfam" id="PF03703">
    <property type="entry name" value="bPH_2"/>
    <property type="match status" value="2"/>
</dbReference>
<dbReference type="InterPro" id="IPR014529">
    <property type="entry name" value="UCP026631"/>
</dbReference>
<evidence type="ECO:0000313" key="4">
    <source>
        <dbReference type="Proteomes" id="UP000256253"/>
    </source>
</evidence>
<reference evidence="3 4" key="1">
    <citation type="submission" date="2018-08" db="EMBL/GenBank/DDBJ databases">
        <title>Sequencing the genomes of 1000 actinobacteria strains.</title>
        <authorList>
            <person name="Klenk H.-P."/>
        </authorList>
    </citation>
    <scope>NUCLEOTIDE SEQUENCE [LARGE SCALE GENOMIC DNA]</scope>
    <source>
        <strain evidence="3 4">DSM 22967</strain>
    </source>
</reference>
<feature type="transmembrane region" description="Helical" evidence="1">
    <location>
        <begin position="62"/>
        <end position="81"/>
    </location>
</feature>
<dbReference type="EMBL" id="QTUA01000001">
    <property type="protein sequence ID" value="REF30240.1"/>
    <property type="molecule type" value="Genomic_DNA"/>
</dbReference>
<comment type="caution">
    <text evidence="3">The sequence shown here is derived from an EMBL/GenBank/DDBJ whole genome shotgun (WGS) entry which is preliminary data.</text>
</comment>
<protein>
    <submittedName>
        <fullName evidence="3">Putative membrane protein</fullName>
    </submittedName>
</protein>
<feature type="domain" description="YdbS-like PH" evidence="2">
    <location>
        <begin position="80"/>
        <end position="156"/>
    </location>
</feature>
<gene>
    <name evidence="3" type="ORF">DFJ65_1238</name>
</gene>
<dbReference type="AlphaFoldDB" id="A0A3D9UQH9"/>
<feature type="transmembrane region" description="Helical" evidence="1">
    <location>
        <begin position="201"/>
        <end position="224"/>
    </location>
</feature>
<evidence type="ECO:0000259" key="2">
    <source>
        <dbReference type="Pfam" id="PF03703"/>
    </source>
</evidence>
<feature type="transmembrane region" description="Helical" evidence="1">
    <location>
        <begin position="384"/>
        <end position="401"/>
    </location>
</feature>
<dbReference type="Proteomes" id="UP000256253">
    <property type="component" value="Unassembled WGS sequence"/>
</dbReference>
<feature type="transmembrane region" description="Helical" evidence="1">
    <location>
        <begin position="407"/>
        <end position="425"/>
    </location>
</feature>
<name>A0A3D9UQH9_9MICO</name>
<evidence type="ECO:0000313" key="3">
    <source>
        <dbReference type="EMBL" id="REF30240.1"/>
    </source>
</evidence>